<evidence type="ECO:0000313" key="2">
    <source>
        <dbReference type="EMBL" id="KPI43235.1"/>
    </source>
</evidence>
<dbReference type="EMBL" id="LFJN01000005">
    <property type="protein sequence ID" value="KPI43235.1"/>
    <property type="molecule type" value="Genomic_DNA"/>
</dbReference>
<keyword evidence="3" id="KW-1185">Reference proteome</keyword>
<name>A0A0N1H8E9_9EURO</name>
<feature type="compositionally biased region" description="Basic and acidic residues" evidence="1">
    <location>
        <begin position="561"/>
        <end position="577"/>
    </location>
</feature>
<dbReference type="Proteomes" id="UP000038010">
    <property type="component" value="Unassembled WGS sequence"/>
</dbReference>
<accession>A0A0N1H8E9</accession>
<proteinExistence type="predicted"/>
<protein>
    <submittedName>
        <fullName evidence="2">Uncharacterized protein</fullName>
    </submittedName>
</protein>
<gene>
    <name evidence="2" type="ORF">AB675_7001</name>
</gene>
<evidence type="ECO:0000313" key="3">
    <source>
        <dbReference type="Proteomes" id="UP000038010"/>
    </source>
</evidence>
<feature type="region of interest" description="Disordered" evidence="1">
    <location>
        <begin position="542"/>
        <end position="626"/>
    </location>
</feature>
<reference evidence="2 3" key="1">
    <citation type="submission" date="2015-06" db="EMBL/GenBank/DDBJ databases">
        <title>Draft genome of the ant-associated black yeast Phialophora attae CBS 131958.</title>
        <authorList>
            <person name="Moreno L.F."/>
            <person name="Stielow B.J."/>
            <person name="de Hoog S."/>
            <person name="Vicente V.A."/>
            <person name="Weiss V.A."/>
            <person name="de Vries M."/>
            <person name="Cruz L.M."/>
            <person name="Souza E.M."/>
        </authorList>
    </citation>
    <scope>NUCLEOTIDE SEQUENCE [LARGE SCALE GENOMIC DNA]</scope>
    <source>
        <strain evidence="2 3">CBS 131958</strain>
    </source>
</reference>
<dbReference type="AlphaFoldDB" id="A0A0N1H8E9"/>
<comment type="caution">
    <text evidence="2">The sequence shown here is derived from an EMBL/GenBank/DDBJ whole genome shotgun (WGS) entry which is preliminary data.</text>
</comment>
<evidence type="ECO:0000256" key="1">
    <source>
        <dbReference type="SAM" id="MobiDB-lite"/>
    </source>
</evidence>
<dbReference type="RefSeq" id="XP_018003198.1">
    <property type="nucleotide sequence ID" value="XM_018147335.1"/>
</dbReference>
<dbReference type="GeneID" id="28739215"/>
<sequence length="626" mass="70817">MAPSSDHVPYIFKYKDPGPEHVLNVFYLQRMSESDRQQVIHGLSEKPDEDLVQRLIVDVAQPPAPRKLQEKKWIRDYVPGPDVILAIAKDAVSTESRKDENSYTSIIFVDRAWDLGNVIATHWETAEDGETKALAAVRVPMRNANFLLTACDKIEGLTLARCLGLDAYEHSRVNLYEDLKGLDEMHMSTRIDPDFQWPSHLPASSLQNNKPTIISLRHLSDEAISTLKQRIMEGQGSDNIADDVIIHNWQGPEPTRRTFLRDMLITMQIRSSDPEAQLYAFFVDYMLHGEEARSRQILAVSRSDRLVRDESSAVEVLPVFTEHFLRVWDAGKMRKDVSEEGKLVDIWKVEHVDDLNASSFDHAFNACPVFFLQPFTADQEREIRKLVCGIGQYEEGEDWGHTFTWFGYIFPPSTLSSDSEAATIHTLEDLRDQWEASDPFSPFFDAVKAGPIRMHRYPSNFIAVDEKIFDKEEPKVWLASSLDFHGEDTSDSLGWIYGRVAPRESYNCWCNLDIANIGPEELVDAPAKKLWLSDLKAYREEDWDGDQDEDGVWEEQGDGSMEWRVKEDEDGSQDSKDWVVVSSAGVEDNGHGVGDESRDGAGSQDPGPRKGGNAPRKLLGGPSVAD</sequence>
<feature type="compositionally biased region" description="Basic and acidic residues" evidence="1">
    <location>
        <begin position="588"/>
        <end position="599"/>
    </location>
</feature>
<organism evidence="2 3">
    <name type="scientific">Cyphellophora attinorum</name>
    <dbReference type="NCBI Taxonomy" id="1664694"/>
    <lineage>
        <taxon>Eukaryota</taxon>
        <taxon>Fungi</taxon>
        <taxon>Dikarya</taxon>
        <taxon>Ascomycota</taxon>
        <taxon>Pezizomycotina</taxon>
        <taxon>Eurotiomycetes</taxon>
        <taxon>Chaetothyriomycetidae</taxon>
        <taxon>Chaetothyriales</taxon>
        <taxon>Cyphellophoraceae</taxon>
        <taxon>Cyphellophora</taxon>
    </lineage>
</organism>
<dbReference type="OrthoDB" id="3889598at2759"/>
<dbReference type="VEuPathDB" id="FungiDB:AB675_7001"/>
<feature type="compositionally biased region" description="Acidic residues" evidence="1">
    <location>
        <begin position="542"/>
        <end position="557"/>
    </location>
</feature>